<dbReference type="InterPro" id="IPR043128">
    <property type="entry name" value="Rev_trsase/Diguanyl_cyclase"/>
</dbReference>
<dbReference type="EMBL" id="BMDY01000006">
    <property type="protein sequence ID" value="GGB01706.1"/>
    <property type="molecule type" value="Genomic_DNA"/>
</dbReference>
<dbReference type="NCBIfam" id="TIGR00254">
    <property type="entry name" value="GGDEF"/>
    <property type="match status" value="1"/>
</dbReference>
<feature type="domain" description="GGDEF" evidence="2">
    <location>
        <begin position="195"/>
        <end position="318"/>
    </location>
</feature>
<dbReference type="InterPro" id="IPR029787">
    <property type="entry name" value="Nucleotide_cyclase"/>
</dbReference>
<dbReference type="SMART" id="SM00267">
    <property type="entry name" value="GGDEF"/>
    <property type="match status" value="1"/>
</dbReference>
<dbReference type="PANTHER" id="PTHR45138:SF6">
    <property type="entry name" value="DIGUANYLATE CYCLASE DGCN"/>
    <property type="match status" value="1"/>
</dbReference>
<keyword evidence="4" id="KW-1185">Reference proteome</keyword>
<sequence length="318" mass="36351">MLYLAVSSLFDAKYKFEIASKVYMDSLQLAQDNVITHGKIKHFRSELELNPSQRLSILEALQDSLQLDELLQNFAATASSYVEFSALRLVSNELQREICLYEGQRYYRSFSLNHQNMSLASLTFTRDTPFRRHEIHQLRQLSKLLQSPLKHALQLARLQERVRNDYLTGIGNRAHFDESLHTSIEQQMRQNQQQGGLILMLLDLNKFKQINDKLGHPVGDQVLIGFANILKTVIRSGDQAFRVGGDEFAMLLRPASELSAQKVIQRLQQRLSKSPLLAQYDISASIGFSQWKPGCNSEHLIQLADQNMYANKQASKQA</sequence>
<organism evidence="3 4">
    <name type="scientific">Agarivorans gilvus</name>
    <dbReference type="NCBI Taxonomy" id="680279"/>
    <lineage>
        <taxon>Bacteria</taxon>
        <taxon>Pseudomonadati</taxon>
        <taxon>Pseudomonadota</taxon>
        <taxon>Gammaproteobacteria</taxon>
        <taxon>Alteromonadales</taxon>
        <taxon>Alteromonadaceae</taxon>
        <taxon>Agarivorans</taxon>
    </lineage>
</organism>
<evidence type="ECO:0000313" key="4">
    <source>
        <dbReference type="Proteomes" id="UP000651977"/>
    </source>
</evidence>
<gene>
    <name evidence="3" type="ORF">GCM10007414_13690</name>
</gene>
<evidence type="ECO:0000256" key="1">
    <source>
        <dbReference type="ARBA" id="ARBA00012528"/>
    </source>
</evidence>
<dbReference type="Gene3D" id="3.30.70.270">
    <property type="match status" value="1"/>
</dbReference>
<dbReference type="CDD" id="cd01949">
    <property type="entry name" value="GGDEF"/>
    <property type="match status" value="1"/>
</dbReference>
<dbReference type="SUPFAM" id="SSF55073">
    <property type="entry name" value="Nucleotide cyclase"/>
    <property type="match status" value="1"/>
</dbReference>
<dbReference type="Proteomes" id="UP000651977">
    <property type="component" value="Unassembled WGS sequence"/>
</dbReference>
<dbReference type="PANTHER" id="PTHR45138">
    <property type="entry name" value="REGULATORY COMPONENTS OF SENSORY TRANSDUCTION SYSTEM"/>
    <property type="match status" value="1"/>
</dbReference>
<dbReference type="EC" id="2.7.7.65" evidence="1"/>
<accession>A0ABQ1I070</accession>
<evidence type="ECO:0000259" key="2">
    <source>
        <dbReference type="PROSITE" id="PS50887"/>
    </source>
</evidence>
<dbReference type="PROSITE" id="PS50887">
    <property type="entry name" value="GGDEF"/>
    <property type="match status" value="1"/>
</dbReference>
<dbReference type="Pfam" id="PF00990">
    <property type="entry name" value="GGDEF"/>
    <property type="match status" value="1"/>
</dbReference>
<dbReference type="InterPro" id="IPR050469">
    <property type="entry name" value="Diguanylate_Cyclase"/>
</dbReference>
<name>A0ABQ1I070_9ALTE</name>
<dbReference type="InterPro" id="IPR000160">
    <property type="entry name" value="GGDEF_dom"/>
</dbReference>
<reference evidence="4" key="1">
    <citation type="journal article" date="2019" name="Int. J. Syst. Evol. Microbiol.">
        <title>The Global Catalogue of Microorganisms (GCM) 10K type strain sequencing project: providing services to taxonomists for standard genome sequencing and annotation.</title>
        <authorList>
            <consortium name="The Broad Institute Genomics Platform"/>
            <consortium name="The Broad Institute Genome Sequencing Center for Infectious Disease"/>
            <person name="Wu L."/>
            <person name="Ma J."/>
        </authorList>
    </citation>
    <scope>NUCLEOTIDE SEQUENCE [LARGE SCALE GENOMIC DNA]</scope>
    <source>
        <strain evidence="4">CGMCC 1.10131</strain>
    </source>
</reference>
<proteinExistence type="predicted"/>
<evidence type="ECO:0000313" key="3">
    <source>
        <dbReference type="EMBL" id="GGB01706.1"/>
    </source>
</evidence>
<comment type="caution">
    <text evidence="3">The sequence shown here is derived from an EMBL/GenBank/DDBJ whole genome shotgun (WGS) entry which is preliminary data.</text>
</comment>
<protein>
    <recommendedName>
        <fullName evidence="1">diguanylate cyclase</fullName>
        <ecNumber evidence="1">2.7.7.65</ecNumber>
    </recommendedName>
</protein>